<dbReference type="Proteomes" id="UP000799764">
    <property type="component" value="Unassembled WGS sequence"/>
</dbReference>
<keyword evidence="2" id="KW-1185">Reference proteome</keyword>
<sequence>MFVPLDAPQTHTGTSHLPFLTYLRLKLPCAYDFAHLASCMPGTVALRLRHLCLQIVDGTGPGGDLSYTRSWQGDGNPFDSDEGHLFSNLQRKHPNTAYMQDICGLVNRCKNLESLGLVGTQCINLESLNWQPAEGPGLKTLYMSRVIATAEQLLTLLSSGRGDGACHIEAFDIKDVELMNGTWESVFARLLTSSSLVFLQIFNLKYNIRGHSAHLALYNSRPWENVSEIWTKSRQDCERLSDVISAVESRVAAE</sequence>
<organism evidence="1 2">
    <name type="scientific">Karstenula rhodostoma CBS 690.94</name>
    <dbReference type="NCBI Taxonomy" id="1392251"/>
    <lineage>
        <taxon>Eukaryota</taxon>
        <taxon>Fungi</taxon>
        <taxon>Dikarya</taxon>
        <taxon>Ascomycota</taxon>
        <taxon>Pezizomycotina</taxon>
        <taxon>Dothideomycetes</taxon>
        <taxon>Pleosporomycetidae</taxon>
        <taxon>Pleosporales</taxon>
        <taxon>Massarineae</taxon>
        <taxon>Didymosphaeriaceae</taxon>
        <taxon>Karstenula</taxon>
    </lineage>
</organism>
<dbReference type="EMBL" id="MU001508">
    <property type="protein sequence ID" value="KAF2440029.1"/>
    <property type="molecule type" value="Genomic_DNA"/>
</dbReference>
<reference evidence="1" key="1">
    <citation type="journal article" date="2020" name="Stud. Mycol.">
        <title>101 Dothideomycetes genomes: a test case for predicting lifestyles and emergence of pathogens.</title>
        <authorList>
            <person name="Haridas S."/>
            <person name="Albert R."/>
            <person name="Binder M."/>
            <person name="Bloem J."/>
            <person name="Labutti K."/>
            <person name="Salamov A."/>
            <person name="Andreopoulos B."/>
            <person name="Baker S."/>
            <person name="Barry K."/>
            <person name="Bills G."/>
            <person name="Bluhm B."/>
            <person name="Cannon C."/>
            <person name="Castanera R."/>
            <person name="Culley D."/>
            <person name="Daum C."/>
            <person name="Ezra D."/>
            <person name="Gonzalez J."/>
            <person name="Henrissat B."/>
            <person name="Kuo A."/>
            <person name="Liang C."/>
            <person name="Lipzen A."/>
            <person name="Lutzoni F."/>
            <person name="Magnuson J."/>
            <person name="Mondo S."/>
            <person name="Nolan M."/>
            <person name="Ohm R."/>
            <person name="Pangilinan J."/>
            <person name="Park H.-J."/>
            <person name="Ramirez L."/>
            <person name="Alfaro M."/>
            <person name="Sun H."/>
            <person name="Tritt A."/>
            <person name="Yoshinaga Y."/>
            <person name="Zwiers L.-H."/>
            <person name="Turgeon B."/>
            <person name="Goodwin S."/>
            <person name="Spatafora J."/>
            <person name="Crous P."/>
            <person name="Grigoriev I."/>
        </authorList>
    </citation>
    <scope>NUCLEOTIDE SEQUENCE</scope>
    <source>
        <strain evidence="1">CBS 690.94</strain>
    </source>
</reference>
<gene>
    <name evidence="1" type="ORF">P171DRAFT_116941</name>
</gene>
<dbReference type="OrthoDB" id="3799527at2759"/>
<protein>
    <submittedName>
        <fullName evidence="1">Uncharacterized protein</fullName>
    </submittedName>
</protein>
<comment type="caution">
    <text evidence="1">The sequence shown here is derived from an EMBL/GenBank/DDBJ whole genome shotgun (WGS) entry which is preliminary data.</text>
</comment>
<accession>A0A9P4U6D7</accession>
<proteinExistence type="predicted"/>
<name>A0A9P4U6D7_9PLEO</name>
<evidence type="ECO:0000313" key="1">
    <source>
        <dbReference type="EMBL" id="KAF2440029.1"/>
    </source>
</evidence>
<evidence type="ECO:0000313" key="2">
    <source>
        <dbReference type="Proteomes" id="UP000799764"/>
    </source>
</evidence>
<dbReference type="AlphaFoldDB" id="A0A9P4U6D7"/>